<sequence>MFVFRGGVRRSLVLCAVSAAMVWGLCLGVSSALAAQVAVTSVGQSPDAMMVRVLLKKAGLECSYEAMMKPQDIQKDHKVLIAVVGGSMKGLGAAGIDKEQERDRVKELLDSARGKKVKILVMHVGGKGRRGELTDYLAGAAVPKADGVIVVKGGNDDGLMTKLAPKGVKVVEVEAIQAVTGPMMAQLSAWGVSK</sequence>
<evidence type="ECO:0000313" key="4">
    <source>
        <dbReference type="Proteomes" id="UP000005730"/>
    </source>
</evidence>
<dbReference type="eggNOG" id="ENOG502ZBH5">
    <property type="taxonomic scope" value="Bacteria"/>
</dbReference>
<dbReference type="InterPro" id="IPR046272">
    <property type="entry name" value="DUF6305"/>
</dbReference>
<evidence type="ECO:0000256" key="1">
    <source>
        <dbReference type="SAM" id="SignalP"/>
    </source>
</evidence>
<dbReference type="STRING" id="926567.TheveDRAFT_1733"/>
<feature type="domain" description="DUF6305" evidence="2">
    <location>
        <begin position="35"/>
        <end position="183"/>
    </location>
</feature>
<dbReference type="RefSeq" id="WP_006584345.1">
    <property type="nucleotide sequence ID" value="NZ_CM001377.1"/>
</dbReference>
<keyword evidence="4" id="KW-1185">Reference proteome</keyword>
<proteinExistence type="predicted"/>
<dbReference type="EMBL" id="CM001377">
    <property type="protein sequence ID" value="EHM10851.1"/>
    <property type="molecule type" value="Genomic_DNA"/>
</dbReference>
<feature type="chain" id="PRO_5003540962" description="DUF6305 domain-containing protein" evidence="1">
    <location>
        <begin position="35"/>
        <end position="194"/>
    </location>
</feature>
<organism evidence="3 4">
    <name type="scientific">Thermanaerovibrio velox DSM 12556</name>
    <dbReference type="NCBI Taxonomy" id="926567"/>
    <lineage>
        <taxon>Bacteria</taxon>
        <taxon>Thermotogati</taxon>
        <taxon>Synergistota</taxon>
        <taxon>Synergistia</taxon>
        <taxon>Synergistales</taxon>
        <taxon>Synergistaceae</taxon>
        <taxon>Thermanaerovibrio</taxon>
    </lineage>
</organism>
<name>H0UR14_9BACT</name>
<dbReference type="AlphaFoldDB" id="H0UR14"/>
<evidence type="ECO:0000313" key="3">
    <source>
        <dbReference type="EMBL" id="EHM10851.1"/>
    </source>
</evidence>
<reference evidence="3 4" key="1">
    <citation type="submission" date="2011-10" db="EMBL/GenBank/DDBJ databases">
        <title>The Noncontiguous Finished genome of Thermanaerovibrio velox DSM 12556.</title>
        <authorList>
            <consortium name="US DOE Joint Genome Institute (JGI-PGF)"/>
            <person name="Lucas S."/>
            <person name="Copeland A."/>
            <person name="Lapidus A."/>
            <person name="Glavina del Rio T."/>
            <person name="Dalin E."/>
            <person name="Tice H."/>
            <person name="Bruce D."/>
            <person name="Goodwin L."/>
            <person name="Pitluck S."/>
            <person name="Peters L."/>
            <person name="Mikhailova N."/>
            <person name="Teshima H."/>
            <person name="Kyrpides N."/>
            <person name="Mavromatis K."/>
            <person name="Ivanova N."/>
            <person name="Markowitz V."/>
            <person name="Cheng J.-F."/>
            <person name="Hugenholtz P."/>
            <person name="Woyke T."/>
            <person name="Wu D."/>
            <person name="Spring S."/>
            <person name="Brambilla E.-M."/>
            <person name="Klenk H.-P."/>
            <person name="Eisen J.A."/>
        </authorList>
    </citation>
    <scope>NUCLEOTIDE SEQUENCE [LARGE SCALE GENOMIC DNA]</scope>
    <source>
        <strain evidence="3 4">DSM 12556</strain>
    </source>
</reference>
<protein>
    <recommendedName>
        <fullName evidence="2">DUF6305 domain-containing protein</fullName>
    </recommendedName>
</protein>
<keyword evidence="1" id="KW-0732">Signal</keyword>
<dbReference type="Pfam" id="PF19823">
    <property type="entry name" value="DUF6305"/>
    <property type="match status" value="1"/>
</dbReference>
<feature type="signal peptide" evidence="1">
    <location>
        <begin position="1"/>
        <end position="34"/>
    </location>
</feature>
<gene>
    <name evidence="3" type="ORF">TheveDRAFT_1733</name>
</gene>
<evidence type="ECO:0000259" key="2">
    <source>
        <dbReference type="Pfam" id="PF19823"/>
    </source>
</evidence>
<dbReference type="HOGENOM" id="CLU_107131_0_0_0"/>
<dbReference type="Proteomes" id="UP000005730">
    <property type="component" value="Chromosome"/>
</dbReference>
<accession>H0UR14</accession>